<dbReference type="InterPro" id="IPR043129">
    <property type="entry name" value="ATPase_NBD"/>
</dbReference>
<dbReference type="SUPFAM" id="SSF53067">
    <property type="entry name" value="Actin-like ATPase domain"/>
    <property type="match status" value="1"/>
</dbReference>
<dbReference type="HAMAP" id="MF_01270">
    <property type="entry name" value="AnhMurNAc_kinase"/>
    <property type="match status" value="1"/>
</dbReference>
<dbReference type="PANTHER" id="PTHR30605:SF0">
    <property type="entry name" value="ANHYDRO-N-ACETYLMURAMIC ACID KINASE"/>
    <property type="match status" value="1"/>
</dbReference>
<accession>A0A0F9Q9H3</accession>
<dbReference type="GO" id="GO:0016773">
    <property type="term" value="F:phosphotransferase activity, alcohol group as acceptor"/>
    <property type="evidence" value="ECO:0007669"/>
    <property type="project" value="InterPro"/>
</dbReference>
<dbReference type="NCBIfam" id="NF007148">
    <property type="entry name" value="PRK09585.3-2"/>
    <property type="match status" value="1"/>
</dbReference>
<organism evidence="1">
    <name type="scientific">marine sediment metagenome</name>
    <dbReference type="NCBI Taxonomy" id="412755"/>
    <lineage>
        <taxon>unclassified sequences</taxon>
        <taxon>metagenomes</taxon>
        <taxon>ecological metagenomes</taxon>
    </lineage>
</organism>
<gene>
    <name evidence="1" type="ORF">LCGC14_0731590</name>
</gene>
<dbReference type="EMBL" id="LAZR01001694">
    <property type="protein sequence ID" value="KKN40620.1"/>
    <property type="molecule type" value="Genomic_DNA"/>
</dbReference>
<protein>
    <recommendedName>
        <fullName evidence="2">Anhydro-N-acetylmuramic acid kinase</fullName>
    </recommendedName>
</protein>
<dbReference type="Gene3D" id="3.30.420.40">
    <property type="match status" value="2"/>
</dbReference>
<dbReference type="GO" id="GO:0009254">
    <property type="term" value="P:peptidoglycan turnover"/>
    <property type="evidence" value="ECO:0007669"/>
    <property type="project" value="InterPro"/>
</dbReference>
<dbReference type="NCBIfam" id="NF007139">
    <property type="entry name" value="PRK09585.1-3"/>
    <property type="match status" value="1"/>
</dbReference>
<reference evidence="1" key="1">
    <citation type="journal article" date="2015" name="Nature">
        <title>Complex archaea that bridge the gap between prokaryotes and eukaryotes.</title>
        <authorList>
            <person name="Spang A."/>
            <person name="Saw J.H."/>
            <person name="Jorgensen S.L."/>
            <person name="Zaremba-Niedzwiedzka K."/>
            <person name="Martijn J."/>
            <person name="Lind A.E."/>
            <person name="van Eijk R."/>
            <person name="Schleper C."/>
            <person name="Guy L."/>
            <person name="Ettema T.J."/>
        </authorList>
    </citation>
    <scope>NUCLEOTIDE SEQUENCE</scope>
</reference>
<dbReference type="CDD" id="cd24050">
    <property type="entry name" value="ASKHA_NBD_ANMK"/>
    <property type="match status" value="1"/>
</dbReference>
<evidence type="ECO:0000313" key="1">
    <source>
        <dbReference type="EMBL" id="KKN40620.1"/>
    </source>
</evidence>
<dbReference type="GO" id="GO:0006040">
    <property type="term" value="P:amino sugar metabolic process"/>
    <property type="evidence" value="ECO:0007669"/>
    <property type="project" value="InterPro"/>
</dbReference>
<dbReference type="GO" id="GO:0005524">
    <property type="term" value="F:ATP binding"/>
    <property type="evidence" value="ECO:0007669"/>
    <property type="project" value="InterPro"/>
</dbReference>
<dbReference type="AlphaFoldDB" id="A0A0F9Q9H3"/>
<dbReference type="Pfam" id="PF03702">
    <property type="entry name" value="AnmK"/>
    <property type="match status" value="1"/>
</dbReference>
<name>A0A0F9Q9H3_9ZZZZ</name>
<proteinExistence type="inferred from homology"/>
<dbReference type="InterPro" id="IPR005338">
    <property type="entry name" value="Anhydro_N_Ac-Mur_kinase"/>
</dbReference>
<dbReference type="PANTHER" id="PTHR30605">
    <property type="entry name" value="ANHYDRO-N-ACETYLMURAMIC ACID KINASE"/>
    <property type="match status" value="1"/>
</dbReference>
<sequence length="374" mass="40587">MALYIGVMSGTSLDGIDIAIVDFKQNKTKVVSTETFPFDPDLRNELYKLITKGTSNLNQLGQLDMALGYSYSKAINNLLLNAGLNASDITAIGCHGQTIYHAPNAQFPFSMQIGNAHVIAEKTGIDTIADFRQRDVILGGQGAPLVPAFHQDMFHSDTENRVIVNIGGIANITVLQADLSQDVMGFDTGPGNVLIDEWYQQHHQDSFYDKNGEWSANGVVDKDLLDRFLTDAFFHQPAPKSTGREYFNLVWLSNHLAAIDRPISAQDIQMTLVKLTAITVMDAISYYAPNTDIVYVCGGGSHNQILMQELQTCSTSLTVETTDKLGLAPDAVEACAFAWLAMRTHQHLAGNLPAVTGASSASILGAIYPSNIAS</sequence>
<comment type="caution">
    <text evidence="1">The sequence shown here is derived from an EMBL/GenBank/DDBJ whole genome shotgun (WGS) entry which is preliminary data.</text>
</comment>
<evidence type="ECO:0008006" key="2">
    <source>
        <dbReference type="Google" id="ProtNLM"/>
    </source>
</evidence>